<accession>A0A6G7KAK5</accession>
<dbReference type="InterPro" id="IPR011344">
    <property type="entry name" value="ssDNA-bd"/>
</dbReference>
<gene>
    <name evidence="5" type="ORF">G7057_07210</name>
</gene>
<evidence type="ECO:0000256" key="3">
    <source>
        <dbReference type="PIRNR" id="PIRNR002070"/>
    </source>
</evidence>
<dbReference type="AlphaFoldDB" id="A0A6G7KAK5"/>
<dbReference type="NCBIfam" id="TIGR00621">
    <property type="entry name" value="ssb"/>
    <property type="match status" value="1"/>
</dbReference>
<evidence type="ECO:0000313" key="5">
    <source>
        <dbReference type="EMBL" id="QII82241.1"/>
    </source>
</evidence>
<name>A0A6G7KAK5_9LACT</name>
<dbReference type="PROSITE" id="PS50935">
    <property type="entry name" value="SSB"/>
    <property type="match status" value="1"/>
</dbReference>
<dbReference type="Gene3D" id="2.40.50.140">
    <property type="entry name" value="Nucleic acid-binding proteins"/>
    <property type="match status" value="1"/>
</dbReference>
<evidence type="ECO:0000313" key="6">
    <source>
        <dbReference type="Proteomes" id="UP000501451"/>
    </source>
</evidence>
<dbReference type="KEGG" id="jar:G7057_07210"/>
<evidence type="ECO:0000256" key="1">
    <source>
        <dbReference type="ARBA" id="ARBA00023125"/>
    </source>
</evidence>
<feature type="region of interest" description="Disordered" evidence="4">
    <location>
        <begin position="106"/>
        <end position="125"/>
    </location>
</feature>
<dbReference type="CDD" id="cd04496">
    <property type="entry name" value="SSB_OBF"/>
    <property type="match status" value="1"/>
</dbReference>
<dbReference type="HAMAP" id="MF_00984">
    <property type="entry name" value="SSB"/>
    <property type="match status" value="1"/>
</dbReference>
<keyword evidence="6" id="KW-1185">Reference proteome</keyword>
<dbReference type="GO" id="GO:0006260">
    <property type="term" value="P:DNA replication"/>
    <property type="evidence" value="ECO:0007669"/>
    <property type="project" value="InterPro"/>
</dbReference>
<dbReference type="Proteomes" id="UP000501451">
    <property type="component" value="Chromosome"/>
</dbReference>
<organism evidence="5 6">
    <name type="scientific">Jeotgalibaca arthritidis</name>
    <dbReference type="NCBI Taxonomy" id="1868794"/>
    <lineage>
        <taxon>Bacteria</taxon>
        <taxon>Bacillati</taxon>
        <taxon>Bacillota</taxon>
        <taxon>Bacilli</taxon>
        <taxon>Lactobacillales</taxon>
        <taxon>Carnobacteriaceae</taxon>
        <taxon>Jeotgalibaca</taxon>
    </lineage>
</organism>
<dbReference type="PANTHER" id="PTHR10302">
    <property type="entry name" value="SINGLE-STRANDED DNA-BINDING PROTEIN"/>
    <property type="match status" value="1"/>
</dbReference>
<dbReference type="RefSeq" id="WP_166162373.1">
    <property type="nucleotide sequence ID" value="NZ_CP049740.1"/>
</dbReference>
<dbReference type="PIRSF" id="PIRSF002070">
    <property type="entry name" value="SSB"/>
    <property type="match status" value="1"/>
</dbReference>
<keyword evidence="1 2" id="KW-0238">DNA-binding</keyword>
<protein>
    <recommendedName>
        <fullName evidence="2 3">Single-stranded DNA-binding protein</fullName>
        <shortName evidence="2">SSB</shortName>
    </recommendedName>
</protein>
<sequence length="125" mass="14008">MNQISLIGRIVRPIELQEVGAGRFVANNTLAVQRLKKKEDGQSQADFIPIVVWDKLAHLLKQYCSKGSLIGVNGRLASRSYTNGNNQKVYVVELIVDDLHFIEPKKKQDTQTTTSDSPDIVELPF</sequence>
<dbReference type="InterPro" id="IPR000424">
    <property type="entry name" value="Primosome_PriB/ssb"/>
</dbReference>
<comment type="subunit">
    <text evidence="2">Homotetramer.</text>
</comment>
<evidence type="ECO:0000256" key="2">
    <source>
        <dbReference type="HAMAP-Rule" id="MF_00984"/>
    </source>
</evidence>
<dbReference type="GO" id="GO:0003697">
    <property type="term" value="F:single-stranded DNA binding"/>
    <property type="evidence" value="ECO:0007669"/>
    <property type="project" value="UniProtKB-UniRule"/>
</dbReference>
<dbReference type="InterPro" id="IPR012340">
    <property type="entry name" value="NA-bd_OB-fold"/>
</dbReference>
<comment type="caution">
    <text evidence="2">Lacks conserved residue(s) required for the propagation of feature annotation.</text>
</comment>
<proteinExistence type="inferred from homology"/>
<reference evidence="5 6" key="1">
    <citation type="journal article" date="2017" name="Int. J. Syst. Evol. Microbiol.">
        <title>Jeotgalibaca porci sp. nov. and Jeotgalibaca arthritidis sp. nov., isolated from pigs, and emended description of the genus Jeotgalibaca.</title>
        <authorList>
            <person name="Zamora L."/>
            <person name="Perez-Sancho M."/>
            <person name="Dominguez L."/>
            <person name="Fernandez-Garayzabal J.F."/>
            <person name="Vela A.I."/>
        </authorList>
    </citation>
    <scope>NUCLEOTIDE SEQUENCE [LARGE SCALE GENOMIC DNA]</scope>
    <source>
        <strain evidence="5 6">CECT 9157</strain>
    </source>
</reference>
<dbReference type="GO" id="GO:0009295">
    <property type="term" value="C:nucleoid"/>
    <property type="evidence" value="ECO:0007669"/>
    <property type="project" value="TreeGrafter"/>
</dbReference>
<dbReference type="EMBL" id="CP049740">
    <property type="protein sequence ID" value="QII82241.1"/>
    <property type="molecule type" value="Genomic_DNA"/>
</dbReference>
<dbReference type="SUPFAM" id="SSF50249">
    <property type="entry name" value="Nucleic acid-binding proteins"/>
    <property type="match status" value="1"/>
</dbReference>
<evidence type="ECO:0000256" key="4">
    <source>
        <dbReference type="SAM" id="MobiDB-lite"/>
    </source>
</evidence>
<dbReference type="Pfam" id="PF00436">
    <property type="entry name" value="SSB"/>
    <property type="match status" value="1"/>
</dbReference>
<dbReference type="PANTHER" id="PTHR10302:SF27">
    <property type="entry name" value="SINGLE-STRANDED DNA-BINDING PROTEIN"/>
    <property type="match status" value="1"/>
</dbReference>